<evidence type="ECO:0000313" key="6">
    <source>
        <dbReference type="Proteomes" id="UP000005408"/>
    </source>
</evidence>
<keyword evidence="2" id="KW-0472">Membrane</keyword>
<feature type="compositionally biased region" description="Basic and acidic residues" evidence="1">
    <location>
        <begin position="449"/>
        <end position="472"/>
    </location>
</feature>
<dbReference type="AlphaFoldDB" id="A0A8W8MIC1"/>
<keyword evidence="6" id="KW-1185">Reference proteome</keyword>
<feature type="compositionally biased region" description="Basic and acidic residues" evidence="1">
    <location>
        <begin position="528"/>
        <end position="539"/>
    </location>
</feature>
<feature type="region of interest" description="Disordered" evidence="1">
    <location>
        <begin position="390"/>
        <end position="591"/>
    </location>
</feature>
<feature type="chain" id="PRO_5036480431" description="WSC domain-containing protein" evidence="3">
    <location>
        <begin position="19"/>
        <end position="599"/>
    </location>
</feature>
<accession>A0A8W8MIC1</accession>
<feature type="compositionally biased region" description="Basic and acidic residues" evidence="1">
    <location>
        <begin position="508"/>
        <end position="518"/>
    </location>
</feature>
<dbReference type="CDD" id="cd12087">
    <property type="entry name" value="TM_EGFR-like"/>
    <property type="match status" value="1"/>
</dbReference>
<evidence type="ECO:0000256" key="1">
    <source>
        <dbReference type="SAM" id="MobiDB-lite"/>
    </source>
</evidence>
<protein>
    <recommendedName>
        <fullName evidence="4">WSC domain-containing protein</fullName>
    </recommendedName>
</protein>
<evidence type="ECO:0000256" key="3">
    <source>
        <dbReference type="SAM" id="SignalP"/>
    </source>
</evidence>
<dbReference type="EnsemblMetazoa" id="G3438.22">
    <property type="protein sequence ID" value="G3438.22:cds"/>
    <property type="gene ID" value="G3438"/>
</dbReference>
<organism evidence="5 6">
    <name type="scientific">Magallana gigas</name>
    <name type="common">Pacific oyster</name>
    <name type="synonym">Crassostrea gigas</name>
    <dbReference type="NCBI Taxonomy" id="29159"/>
    <lineage>
        <taxon>Eukaryota</taxon>
        <taxon>Metazoa</taxon>
        <taxon>Spiralia</taxon>
        <taxon>Lophotrochozoa</taxon>
        <taxon>Mollusca</taxon>
        <taxon>Bivalvia</taxon>
        <taxon>Autobranchia</taxon>
        <taxon>Pteriomorphia</taxon>
        <taxon>Ostreida</taxon>
        <taxon>Ostreoidea</taxon>
        <taxon>Ostreidae</taxon>
        <taxon>Magallana</taxon>
    </lineage>
</organism>
<evidence type="ECO:0000313" key="5">
    <source>
        <dbReference type="EnsemblMetazoa" id="G3438.22:cds"/>
    </source>
</evidence>
<feature type="compositionally biased region" description="Basic and acidic residues" evidence="1">
    <location>
        <begin position="546"/>
        <end position="555"/>
    </location>
</feature>
<feature type="domain" description="WSC" evidence="4">
    <location>
        <begin position="67"/>
        <end position="158"/>
    </location>
</feature>
<dbReference type="Proteomes" id="UP000005408">
    <property type="component" value="Unassembled WGS sequence"/>
</dbReference>
<feature type="signal peptide" evidence="3">
    <location>
        <begin position="1"/>
        <end position="18"/>
    </location>
</feature>
<name>A0A8W8MIC1_MAGGI</name>
<keyword evidence="2" id="KW-1133">Transmembrane helix</keyword>
<feature type="compositionally biased region" description="Low complexity" evidence="1">
    <location>
        <begin position="320"/>
        <end position="332"/>
    </location>
</feature>
<keyword evidence="3" id="KW-0732">Signal</keyword>
<dbReference type="PROSITE" id="PS51212">
    <property type="entry name" value="WSC"/>
    <property type="match status" value="1"/>
</dbReference>
<dbReference type="InterPro" id="IPR002889">
    <property type="entry name" value="WSC_carb-bd"/>
</dbReference>
<feature type="compositionally biased region" description="Polar residues" evidence="1">
    <location>
        <begin position="473"/>
        <end position="503"/>
    </location>
</feature>
<reference evidence="5" key="1">
    <citation type="submission" date="2022-08" db="UniProtKB">
        <authorList>
            <consortium name="EnsemblMetazoa"/>
        </authorList>
    </citation>
    <scope>IDENTIFICATION</scope>
    <source>
        <strain evidence="5">05x7-T-G4-1.051#20</strain>
    </source>
</reference>
<dbReference type="SMART" id="SM00321">
    <property type="entry name" value="WSC"/>
    <property type="match status" value="1"/>
</dbReference>
<feature type="compositionally biased region" description="Basic and acidic residues" evidence="1">
    <location>
        <begin position="406"/>
        <end position="435"/>
    </location>
</feature>
<proteinExistence type="predicted"/>
<feature type="region of interest" description="Disordered" evidence="1">
    <location>
        <begin position="320"/>
        <end position="339"/>
    </location>
</feature>
<sequence>MARGIITTLLLLVVVNKGEDLITSTEQLTWTEALTFCRNRNSSLIPGTRAGFPIPHWTGYHHRLSDWIHVLGCYDDQDIRDLEVPPSYTLDRGSVGLCQERCGYRSFALQGTTCLCLRESPNIEGVSPSRCDRNCSADDDSHVNDCGGSDTFNVYRVTPREKLQSEITVNCVVLGCYEQWTQLHTDNCTEDLGRICQSEASTNKSLAPDEKNFKSWSETYVECRDRMGYLYGNISLNEDSDTLCGRLYDIRSNTPETWLGVARQVFLTTDRGRDSFGYLLDCSICFEQSAGCLYVTECSSTSRKATAVCGNADHLSVPVVTSTTSETPTQTPAPKTGDDDNSGQIVAIVVPVLILVALFAGIGIFVIRRRKMSGIPDGTTAKQYKGNILYESNQSKGPQKPFTVTEKPENFENRRSSETKDQHIYHEIESKEDKLVMSGPADRIPPGVESKEVDGLSEKEAHTRPTVNEKTETASQNSQGGTESTKSTVLSSNDDNKQPTVKATVTPPERRDEPEVKQNTDTLAVVSGDDKQKADDHIIRQPYTKKIGDTLKTTEDTGMNLPVYHNETESKPTPSNDARPPAEKPVNKKNVSVIQVCKF</sequence>
<evidence type="ECO:0000256" key="2">
    <source>
        <dbReference type="SAM" id="Phobius"/>
    </source>
</evidence>
<dbReference type="NCBIfam" id="TIGR01167">
    <property type="entry name" value="LPXTG_anchor"/>
    <property type="match status" value="1"/>
</dbReference>
<keyword evidence="2" id="KW-0812">Transmembrane</keyword>
<feature type="transmembrane region" description="Helical" evidence="2">
    <location>
        <begin position="345"/>
        <end position="367"/>
    </location>
</feature>
<evidence type="ECO:0000259" key="4">
    <source>
        <dbReference type="PROSITE" id="PS51212"/>
    </source>
</evidence>